<evidence type="ECO:0000256" key="3">
    <source>
        <dbReference type="ARBA" id="ARBA00008636"/>
    </source>
</evidence>
<organism evidence="13 14">
    <name type="scientific">Thalassospira xiamenensis M-5 = DSM 17429</name>
    <dbReference type="NCBI Taxonomy" id="1123366"/>
    <lineage>
        <taxon>Bacteria</taxon>
        <taxon>Pseudomonadati</taxon>
        <taxon>Pseudomonadota</taxon>
        <taxon>Alphaproteobacteria</taxon>
        <taxon>Rhodospirillales</taxon>
        <taxon>Thalassospiraceae</taxon>
        <taxon>Thalassospira</taxon>
    </lineage>
</organism>
<dbReference type="InterPro" id="IPR005130">
    <property type="entry name" value="Ser_deHydtase-like_asu"/>
</dbReference>
<dbReference type="EC" id="4.3.1.17" evidence="4"/>
<protein>
    <recommendedName>
        <fullName evidence="4">L-serine ammonia-lyase</fullName>
        <ecNumber evidence="4">4.3.1.17</ecNumber>
    </recommendedName>
</protein>
<dbReference type="GO" id="GO:0003941">
    <property type="term" value="F:L-serine ammonia-lyase activity"/>
    <property type="evidence" value="ECO:0007669"/>
    <property type="project" value="UniProtKB-EC"/>
</dbReference>
<reference evidence="13 14" key="1">
    <citation type="journal article" date="2012" name="J. Bacteriol.">
        <title>Genome sequence of Thalassospira xiamenensis type strain M-5.</title>
        <authorList>
            <person name="Lai Q."/>
            <person name="Shao Z."/>
        </authorList>
    </citation>
    <scope>NUCLEOTIDE SEQUENCE [LARGE SCALE GENOMIC DNA]</scope>
    <source>
        <strain evidence="13 14">M-5</strain>
    </source>
</reference>
<dbReference type="PANTHER" id="PTHR30182">
    <property type="entry name" value="L-SERINE DEHYDRATASE"/>
    <property type="match status" value="1"/>
</dbReference>
<evidence type="ECO:0000256" key="2">
    <source>
        <dbReference type="ARBA" id="ARBA00004742"/>
    </source>
</evidence>
<keyword evidence="8" id="KW-0408">Iron</keyword>
<comment type="cofactor">
    <cofactor evidence="1">
        <name>[4Fe-4S] cluster</name>
        <dbReference type="ChEBI" id="CHEBI:49883"/>
    </cofactor>
</comment>
<feature type="domain" description="Serine dehydratase-like alpha subunit" evidence="12">
    <location>
        <begin position="308"/>
        <end position="548"/>
    </location>
</feature>
<dbReference type="PANTHER" id="PTHR30182:SF1">
    <property type="entry name" value="L-SERINE DEHYDRATASE 1"/>
    <property type="match status" value="1"/>
</dbReference>
<evidence type="ECO:0000313" key="13">
    <source>
        <dbReference type="EMBL" id="AJD52282.1"/>
    </source>
</evidence>
<keyword evidence="5" id="KW-0312">Gluconeogenesis</keyword>
<comment type="pathway">
    <text evidence="2">Carbohydrate biosynthesis; gluconeogenesis.</text>
</comment>
<evidence type="ECO:0000256" key="1">
    <source>
        <dbReference type="ARBA" id="ARBA00001966"/>
    </source>
</evidence>
<name>A0AB72UDY9_9PROT</name>
<evidence type="ECO:0000256" key="11">
    <source>
        <dbReference type="ARBA" id="ARBA00049406"/>
    </source>
</evidence>
<comment type="similarity">
    <text evidence="3">Belongs to the iron-sulfur dependent L-serine dehydratase family.</text>
</comment>
<evidence type="ECO:0000313" key="14">
    <source>
        <dbReference type="Proteomes" id="UP000007127"/>
    </source>
</evidence>
<dbReference type="GO" id="GO:0051539">
    <property type="term" value="F:4 iron, 4 sulfur cluster binding"/>
    <property type="evidence" value="ECO:0007669"/>
    <property type="project" value="UniProtKB-KW"/>
</dbReference>
<sequence>MIFQDRGFFVSVIAFVHLARDHRGKSYAIFPDCPAMQEISLLNSVIGPVMRGPSSSHWAAPYMMAKVARELSCSNGEVLKKAIVRFDPRGSFAPVYQAQSSDENFAAGFAGAALTDTDYRDILPRVTRGEGFLFAVEIVELENNNHPNRVDLELTVTERNGADRADLYAGASVGGGMYYIDAMNGEPVFLTGKTASVFVWCPDIGARSDDIAAGLALNGNKLLGISVDPDHDRCEIALQALPDTTLIASLRDQDGIKDVRFAAASQYPVCATDDLFSTSDAVIAVAEQQGGSLAEAGLVLEARRLGLSRDATRALFRERCELMLRVVAEGFDAKPEDNVMRFLTLRARKVRDANLPAGLGGAVLQDAIAGALSAMERDSNRGLVCAAPTAGSAGVVPGTLYGLIRHGIDLDGATDALQVMALVGAVFAARGTFAAECGGCSVETGASAAMAAAGVAQAFGGTPVQCFDAASMCLMNTLGLVCDPVGGDVEIPCHARNVAGVSHAFSSAMAVMAGFDAVLGYDELVDQTVKIGAMMHPDLRCTARGGCAATKTALRMVEAVTQAR</sequence>
<dbReference type="Pfam" id="PF03313">
    <property type="entry name" value="SDH_alpha"/>
    <property type="match status" value="1"/>
</dbReference>
<dbReference type="AlphaFoldDB" id="A0AB72UDY9"/>
<evidence type="ECO:0000256" key="8">
    <source>
        <dbReference type="ARBA" id="ARBA00023004"/>
    </source>
</evidence>
<dbReference type="SUPFAM" id="SSF143548">
    <property type="entry name" value="Serine metabolism enzymes domain"/>
    <property type="match status" value="1"/>
</dbReference>
<keyword evidence="9" id="KW-0411">Iron-sulfur</keyword>
<evidence type="ECO:0000256" key="4">
    <source>
        <dbReference type="ARBA" id="ARBA00012093"/>
    </source>
</evidence>
<dbReference type="EMBL" id="CP004388">
    <property type="protein sequence ID" value="AJD52282.1"/>
    <property type="molecule type" value="Genomic_DNA"/>
</dbReference>
<dbReference type="Gene3D" id="3.30.1330.90">
    <property type="entry name" value="D-3-phosphoglycerate dehydrogenase, domain 3"/>
    <property type="match status" value="1"/>
</dbReference>
<dbReference type="Proteomes" id="UP000007127">
    <property type="component" value="Chromosome"/>
</dbReference>
<dbReference type="GO" id="GO:0046872">
    <property type="term" value="F:metal ion binding"/>
    <property type="evidence" value="ECO:0007669"/>
    <property type="project" value="UniProtKB-KW"/>
</dbReference>
<evidence type="ECO:0000256" key="9">
    <source>
        <dbReference type="ARBA" id="ARBA00023014"/>
    </source>
</evidence>
<evidence type="ECO:0000256" key="7">
    <source>
        <dbReference type="ARBA" id="ARBA00022723"/>
    </source>
</evidence>
<evidence type="ECO:0000256" key="5">
    <source>
        <dbReference type="ARBA" id="ARBA00022432"/>
    </source>
</evidence>
<proteinExistence type="inferred from homology"/>
<dbReference type="InterPro" id="IPR051318">
    <property type="entry name" value="Fe-S_L-Ser"/>
</dbReference>
<gene>
    <name evidence="13" type="ORF">TH3_10830</name>
</gene>
<dbReference type="KEGG" id="txi:TH3_10830"/>
<keyword evidence="7" id="KW-0479">Metal-binding</keyword>
<comment type="catalytic activity">
    <reaction evidence="11">
        <text>L-serine = pyruvate + NH4(+)</text>
        <dbReference type="Rhea" id="RHEA:19169"/>
        <dbReference type="ChEBI" id="CHEBI:15361"/>
        <dbReference type="ChEBI" id="CHEBI:28938"/>
        <dbReference type="ChEBI" id="CHEBI:33384"/>
        <dbReference type="EC" id="4.3.1.17"/>
    </reaction>
</comment>
<dbReference type="InterPro" id="IPR029009">
    <property type="entry name" value="ASB_dom_sf"/>
</dbReference>
<keyword evidence="10" id="KW-0456">Lyase</keyword>
<evidence type="ECO:0000256" key="10">
    <source>
        <dbReference type="ARBA" id="ARBA00023239"/>
    </source>
</evidence>
<keyword evidence="6" id="KW-0004">4Fe-4S</keyword>
<evidence type="ECO:0000256" key="6">
    <source>
        <dbReference type="ARBA" id="ARBA00022485"/>
    </source>
</evidence>
<evidence type="ECO:0000259" key="12">
    <source>
        <dbReference type="Pfam" id="PF03313"/>
    </source>
</evidence>
<accession>A0AB72UDY9</accession>
<dbReference type="GO" id="GO:0006094">
    <property type="term" value="P:gluconeogenesis"/>
    <property type="evidence" value="ECO:0007669"/>
    <property type="project" value="UniProtKB-KW"/>
</dbReference>